<feature type="compositionally biased region" description="Low complexity" evidence="5">
    <location>
        <begin position="295"/>
        <end position="322"/>
    </location>
</feature>
<dbReference type="EMBL" id="JAAAJB010000257">
    <property type="protein sequence ID" value="KAG0260193.1"/>
    <property type="molecule type" value="Genomic_DNA"/>
</dbReference>
<gene>
    <name evidence="6" type="ORF">DFQ27_003672</name>
</gene>
<dbReference type="Pfam" id="PF01231">
    <property type="entry name" value="IDO"/>
    <property type="match status" value="1"/>
</dbReference>
<feature type="compositionally biased region" description="Polar residues" evidence="5">
    <location>
        <begin position="410"/>
        <end position="419"/>
    </location>
</feature>
<evidence type="ECO:0000256" key="4">
    <source>
        <dbReference type="PIRSR" id="PIRSR600898-1"/>
    </source>
</evidence>
<protein>
    <recommendedName>
        <fullName evidence="8">Indoleamine 2,3-dioxygenase</fullName>
    </recommendedName>
</protein>
<dbReference type="PANTHER" id="PTHR28657:SF5">
    <property type="entry name" value="INDOLEAMINE 2,3-DIOXYGENASE"/>
    <property type="match status" value="1"/>
</dbReference>
<dbReference type="InterPro" id="IPR000898">
    <property type="entry name" value="Indolamine_dOase"/>
</dbReference>
<dbReference type="Gene3D" id="1.20.58.480">
    <property type="match status" value="1"/>
</dbReference>
<dbReference type="InterPro" id="IPR037217">
    <property type="entry name" value="Trp/Indoleamine_2_3_dOase-like"/>
</dbReference>
<proteinExistence type="inferred from homology"/>
<evidence type="ECO:0000256" key="5">
    <source>
        <dbReference type="SAM" id="MobiDB-lite"/>
    </source>
</evidence>
<dbReference type="Proteomes" id="UP000807716">
    <property type="component" value="Unassembled WGS sequence"/>
</dbReference>
<keyword evidence="4" id="KW-0349">Heme</keyword>
<dbReference type="GO" id="GO:0046872">
    <property type="term" value="F:metal ion binding"/>
    <property type="evidence" value="ECO:0007669"/>
    <property type="project" value="UniProtKB-KW"/>
</dbReference>
<dbReference type="GO" id="GO:0005737">
    <property type="term" value="C:cytoplasm"/>
    <property type="evidence" value="ECO:0007669"/>
    <property type="project" value="TreeGrafter"/>
</dbReference>
<feature type="binding site" description="proximal binding residue" evidence="4">
    <location>
        <position position="389"/>
    </location>
    <ligand>
        <name>heme b</name>
        <dbReference type="ChEBI" id="CHEBI:60344"/>
    </ligand>
    <ligandPart>
        <name>Fe</name>
        <dbReference type="ChEBI" id="CHEBI:18248"/>
    </ligandPart>
</feature>
<feature type="region of interest" description="Disordered" evidence="5">
    <location>
        <begin position="289"/>
        <end position="327"/>
    </location>
</feature>
<evidence type="ECO:0000313" key="7">
    <source>
        <dbReference type="Proteomes" id="UP000807716"/>
    </source>
</evidence>
<dbReference type="GO" id="GO:0034354">
    <property type="term" value="P:'de novo' NAD+ biosynthetic process from L-tryptophan"/>
    <property type="evidence" value="ECO:0007669"/>
    <property type="project" value="TreeGrafter"/>
</dbReference>
<comment type="similarity">
    <text evidence="1">Belongs to the indoleamine 2,3-dioxygenase family.</text>
</comment>
<evidence type="ECO:0000313" key="6">
    <source>
        <dbReference type="EMBL" id="KAG0260193.1"/>
    </source>
</evidence>
<dbReference type="SUPFAM" id="SSF140959">
    <property type="entry name" value="Indolic compounds 2,3-dioxygenase-like"/>
    <property type="match status" value="1"/>
</dbReference>
<evidence type="ECO:0000256" key="3">
    <source>
        <dbReference type="ARBA" id="ARBA00023004"/>
    </source>
</evidence>
<dbReference type="GO" id="GO:0019441">
    <property type="term" value="P:L-tryptophan catabolic process to kynurenine"/>
    <property type="evidence" value="ECO:0007669"/>
    <property type="project" value="InterPro"/>
</dbReference>
<evidence type="ECO:0008006" key="8">
    <source>
        <dbReference type="Google" id="ProtNLM"/>
    </source>
</evidence>
<accession>A0A9P6U5L9</accession>
<name>A0A9P6U5L9_9FUNG</name>
<keyword evidence="2 4" id="KW-0479">Metal-binding</keyword>
<feature type="compositionally biased region" description="Low complexity" evidence="5">
    <location>
        <begin position="420"/>
        <end position="438"/>
    </location>
</feature>
<evidence type="ECO:0000256" key="2">
    <source>
        <dbReference type="ARBA" id="ARBA00022723"/>
    </source>
</evidence>
<dbReference type="GO" id="GO:0033754">
    <property type="term" value="F:indoleamine 2,3-dioxygenase activity"/>
    <property type="evidence" value="ECO:0007669"/>
    <property type="project" value="TreeGrafter"/>
</dbReference>
<comment type="caution">
    <text evidence="6">The sequence shown here is derived from an EMBL/GenBank/DDBJ whole genome shotgun (WGS) entry which is preliminary data.</text>
</comment>
<organism evidence="6 7">
    <name type="scientific">Actinomortierella ambigua</name>
    <dbReference type="NCBI Taxonomy" id="1343610"/>
    <lineage>
        <taxon>Eukaryota</taxon>
        <taxon>Fungi</taxon>
        <taxon>Fungi incertae sedis</taxon>
        <taxon>Mucoromycota</taxon>
        <taxon>Mortierellomycotina</taxon>
        <taxon>Mortierellomycetes</taxon>
        <taxon>Mortierellales</taxon>
        <taxon>Mortierellaceae</taxon>
        <taxon>Actinomortierella</taxon>
    </lineage>
</organism>
<feature type="compositionally biased region" description="Basic and acidic residues" evidence="5">
    <location>
        <begin position="439"/>
        <end position="458"/>
    </location>
</feature>
<dbReference type="OrthoDB" id="540174at2759"/>
<dbReference type="PANTHER" id="PTHR28657">
    <property type="entry name" value="INDOLEAMINE 2,3-DIOXYGENASE"/>
    <property type="match status" value="1"/>
</dbReference>
<keyword evidence="3 4" id="KW-0408">Iron</keyword>
<reference evidence="6" key="1">
    <citation type="journal article" date="2020" name="Fungal Divers.">
        <title>Resolving the Mortierellaceae phylogeny through synthesis of multi-gene phylogenetics and phylogenomics.</title>
        <authorList>
            <person name="Vandepol N."/>
            <person name="Liber J."/>
            <person name="Desiro A."/>
            <person name="Na H."/>
            <person name="Kennedy M."/>
            <person name="Barry K."/>
            <person name="Grigoriev I.V."/>
            <person name="Miller A.N."/>
            <person name="O'Donnell K."/>
            <person name="Stajich J.E."/>
            <person name="Bonito G."/>
        </authorList>
    </citation>
    <scope>NUCLEOTIDE SEQUENCE</scope>
    <source>
        <strain evidence="6">BC1065</strain>
    </source>
</reference>
<evidence type="ECO:0000256" key="1">
    <source>
        <dbReference type="ARBA" id="ARBA00007119"/>
    </source>
</evidence>
<dbReference type="AlphaFoldDB" id="A0A9P6U5L9"/>
<keyword evidence="7" id="KW-1185">Reference proteome</keyword>
<dbReference type="GO" id="GO:0020037">
    <property type="term" value="F:heme binding"/>
    <property type="evidence" value="ECO:0007669"/>
    <property type="project" value="InterPro"/>
</dbReference>
<feature type="region of interest" description="Disordered" evidence="5">
    <location>
        <begin position="407"/>
        <end position="469"/>
    </location>
</feature>
<sequence>MLATTVNTQRPLPVLEDYELSPLYGFIPHEVPLERLPQSYYQPWENIADRLIELIQSKKLRDEVHQLPLLDVDQLETVREQRRAYQVLGFLSHSYLWGDKDKPTPQSLPAALAVPWTRVADQLGIPPILTYAATDVWNWTLKDKKGPFELENLKTLFTMTGTPDEDWFYIVATAVEMAGGAAMKPLLAAVEAARAHDATTVRRHMAEALTHLQRVAGLLSRMFEHCDPAVFYWQIRPFIQGTEHNPALGLLDGLAYEGVNGGERKQFMGTTAGQSSLFPALDIFYGIDHDPNPPSSKTSSESANGSSSSSSTASTTNDSSKSLVARKNRHPLLYKMKQYMPGPHRAFLDHLAEVANLRDYVEQYGDANPDLVQVYNASVAQIQEFRSIHIRVATRYVVMQAKRGPPPSMALTSNGQPSGPATAVAATTATPTPQQKQQQQDDKKNKTQTHDDEADTTKDGAGVKGTGGSDLVVFLRGLRDETTASKFA</sequence>